<proteinExistence type="predicted"/>
<keyword evidence="4" id="KW-1185">Reference proteome</keyword>
<gene>
    <name evidence="3" type="ORF">BDP81DRAFT_155234</name>
</gene>
<evidence type="ECO:0000256" key="1">
    <source>
        <dbReference type="SAM" id="MobiDB-lite"/>
    </source>
</evidence>
<organism evidence="3 4">
    <name type="scientific">Colletotrichum phormii</name>
    <dbReference type="NCBI Taxonomy" id="359342"/>
    <lineage>
        <taxon>Eukaryota</taxon>
        <taxon>Fungi</taxon>
        <taxon>Dikarya</taxon>
        <taxon>Ascomycota</taxon>
        <taxon>Pezizomycotina</taxon>
        <taxon>Sordariomycetes</taxon>
        <taxon>Hypocreomycetidae</taxon>
        <taxon>Glomerellales</taxon>
        <taxon>Glomerellaceae</taxon>
        <taxon>Colletotrichum</taxon>
        <taxon>Colletotrichum acutatum species complex</taxon>
    </lineage>
</organism>
<comment type="caution">
    <text evidence="3">The sequence shown here is derived from an EMBL/GenBank/DDBJ whole genome shotgun (WGS) entry which is preliminary data.</text>
</comment>
<evidence type="ECO:0000313" key="3">
    <source>
        <dbReference type="EMBL" id="KAK1622181.1"/>
    </source>
</evidence>
<dbReference type="Proteomes" id="UP001243989">
    <property type="component" value="Unassembled WGS sequence"/>
</dbReference>
<keyword evidence="2" id="KW-0732">Signal</keyword>
<feature type="compositionally biased region" description="Basic residues" evidence="1">
    <location>
        <begin position="58"/>
        <end position="68"/>
    </location>
</feature>
<name>A0AAI9ZD21_9PEZI</name>
<evidence type="ECO:0008006" key="5">
    <source>
        <dbReference type="Google" id="ProtNLM"/>
    </source>
</evidence>
<dbReference type="RefSeq" id="XP_060438176.1">
    <property type="nucleotide sequence ID" value="XM_060581945.1"/>
</dbReference>
<accession>A0AAI9ZD21</accession>
<dbReference type="AlphaFoldDB" id="A0AAI9ZD21"/>
<dbReference type="EMBL" id="JAHMHQ010000038">
    <property type="protein sequence ID" value="KAK1622181.1"/>
    <property type="molecule type" value="Genomic_DNA"/>
</dbReference>
<evidence type="ECO:0000313" key="4">
    <source>
        <dbReference type="Proteomes" id="UP001243989"/>
    </source>
</evidence>
<feature type="signal peptide" evidence="2">
    <location>
        <begin position="1"/>
        <end position="17"/>
    </location>
</feature>
<protein>
    <recommendedName>
        <fullName evidence="5">Secreted protein</fullName>
    </recommendedName>
</protein>
<evidence type="ECO:0000256" key="2">
    <source>
        <dbReference type="SAM" id="SignalP"/>
    </source>
</evidence>
<sequence length="77" mass="9000">MACIAVYLLFLLSYSYPLIPCRQEPLSLARGILQSRSEMGHSFIRRFHFKGNLMGARQRNHKQARNHATRVTEKRLL</sequence>
<feature type="region of interest" description="Disordered" evidence="1">
    <location>
        <begin position="58"/>
        <end position="77"/>
    </location>
</feature>
<reference evidence="3" key="1">
    <citation type="submission" date="2021-06" db="EMBL/GenBank/DDBJ databases">
        <title>Comparative genomics, transcriptomics and evolutionary studies reveal genomic signatures of adaptation to plant cell wall in hemibiotrophic fungi.</title>
        <authorList>
            <consortium name="DOE Joint Genome Institute"/>
            <person name="Baroncelli R."/>
            <person name="Diaz J.F."/>
            <person name="Benocci T."/>
            <person name="Peng M."/>
            <person name="Battaglia E."/>
            <person name="Haridas S."/>
            <person name="Andreopoulos W."/>
            <person name="Labutti K."/>
            <person name="Pangilinan J."/>
            <person name="Floch G.L."/>
            <person name="Makela M.R."/>
            <person name="Henrissat B."/>
            <person name="Grigoriev I.V."/>
            <person name="Crouch J.A."/>
            <person name="De Vries R.P."/>
            <person name="Sukno S.A."/>
            <person name="Thon M.R."/>
        </authorList>
    </citation>
    <scope>NUCLEOTIDE SEQUENCE</scope>
    <source>
        <strain evidence="3">CBS 102054</strain>
    </source>
</reference>
<dbReference type="GeneID" id="85466807"/>
<feature type="chain" id="PRO_5042476596" description="Secreted protein" evidence="2">
    <location>
        <begin position="18"/>
        <end position="77"/>
    </location>
</feature>